<keyword evidence="1" id="KW-0472">Membrane</keyword>
<dbReference type="PANTHER" id="PTHR46781:SF2">
    <property type="entry name" value="ALPHA 1,4-GLYCOSYLTRANSFERASE FAMILY PROTEIN"/>
    <property type="match status" value="1"/>
</dbReference>
<proteinExistence type="predicted"/>
<keyword evidence="1" id="KW-0812">Transmembrane</keyword>
<protein>
    <submittedName>
        <fullName evidence="3">Lactosylceramide 4-alpha-galactosyltransferase-like protein</fullName>
    </submittedName>
</protein>
<dbReference type="PANTHER" id="PTHR46781">
    <property type="entry name" value="ALPHA 1,4-GLYCOSYLTRANSFERASE FAMILY PROTEIN"/>
    <property type="match status" value="1"/>
</dbReference>
<evidence type="ECO:0000313" key="4">
    <source>
        <dbReference type="Proteomes" id="UP000283530"/>
    </source>
</evidence>
<comment type="caution">
    <text evidence="3">The sequence shown here is derived from an EMBL/GenBank/DDBJ whole genome shotgun (WGS) entry which is preliminary data.</text>
</comment>
<dbReference type="Proteomes" id="UP000283530">
    <property type="component" value="Unassembled WGS sequence"/>
</dbReference>
<feature type="transmembrane region" description="Helical" evidence="1">
    <location>
        <begin position="12"/>
        <end position="31"/>
    </location>
</feature>
<evidence type="ECO:0000256" key="1">
    <source>
        <dbReference type="SAM" id="Phobius"/>
    </source>
</evidence>
<keyword evidence="3" id="KW-0808">Transferase</keyword>
<keyword evidence="3" id="KW-0328">Glycosyltransferase</keyword>
<dbReference type="InterPro" id="IPR044789">
    <property type="entry name" value="Put_A1-4-GlycosylTfrase_plant"/>
</dbReference>
<dbReference type="Gene3D" id="3.90.550.20">
    <property type="match status" value="1"/>
</dbReference>
<dbReference type="InterPro" id="IPR029044">
    <property type="entry name" value="Nucleotide-diphossugar_trans"/>
</dbReference>
<organism evidence="3 4">
    <name type="scientific">Cinnamomum micranthum f. kanehirae</name>
    <dbReference type="NCBI Taxonomy" id="337451"/>
    <lineage>
        <taxon>Eukaryota</taxon>
        <taxon>Viridiplantae</taxon>
        <taxon>Streptophyta</taxon>
        <taxon>Embryophyta</taxon>
        <taxon>Tracheophyta</taxon>
        <taxon>Spermatophyta</taxon>
        <taxon>Magnoliopsida</taxon>
        <taxon>Magnoliidae</taxon>
        <taxon>Laurales</taxon>
        <taxon>Lauraceae</taxon>
        <taxon>Cinnamomum</taxon>
    </lineage>
</organism>
<reference evidence="3 4" key="1">
    <citation type="journal article" date="2019" name="Nat. Plants">
        <title>Stout camphor tree genome fills gaps in understanding of flowering plant genome evolution.</title>
        <authorList>
            <person name="Chaw S.M."/>
            <person name="Liu Y.C."/>
            <person name="Wu Y.W."/>
            <person name="Wang H.Y."/>
            <person name="Lin C.I."/>
            <person name="Wu C.S."/>
            <person name="Ke H.M."/>
            <person name="Chang L.Y."/>
            <person name="Hsu C.Y."/>
            <person name="Yang H.T."/>
            <person name="Sudianto E."/>
            <person name="Hsu M.H."/>
            <person name="Wu K.P."/>
            <person name="Wang L.N."/>
            <person name="Leebens-Mack J.H."/>
            <person name="Tsai I.J."/>
        </authorList>
    </citation>
    <scope>NUCLEOTIDE SEQUENCE [LARGE SCALE GENOMIC DNA]</scope>
    <source>
        <strain evidence="4">cv. Chaw 1501</strain>
        <tissue evidence="3">Young leaves</tissue>
    </source>
</reference>
<feature type="domain" description="Alpha 1,4-glycosyltransferase" evidence="2">
    <location>
        <begin position="284"/>
        <end position="401"/>
    </location>
</feature>
<dbReference type="Pfam" id="PF04572">
    <property type="entry name" value="Gb3_synth"/>
    <property type="match status" value="1"/>
</dbReference>
<dbReference type="SUPFAM" id="SSF53448">
    <property type="entry name" value="Nucleotide-diphospho-sugar transferases"/>
    <property type="match status" value="1"/>
</dbReference>
<sequence length="412" mass="47405">MEKSSFIILKSSIFSMLAAIVLLLIITISFFTNLSLYSIDFKTRDYAFANVTQKPIRFDSSPKLLLSVREEIKDSYVRDPDPILAPIGVTPYERITWFRKNLAEFKIIQSDELSQKFSFRAREFFDGRCDIRFFMTWISPLKAFGNREFLAIESIFKVHPFGCVMILSRSMDSGHGRQVLKPLTDMGYRVAAVSPDLLSLFKDTPAETWFRNLKKGNVDPGEIPLAQNLSNLLRLAVLYKYGGVYLDTDVIVIKKLSDLRNTIGAQSVDEYGNWSRLNNAVLIFDKEHPLILKFIEEFSCSFDGNRWGHNGPYMVSRVVEGLVNKPHYNFTVLPPMAFYPVGWIKISRFFQSPENLAMEKWVAAKLRRLSGETYVVHLWNRHSKSLKIEQGSILERLVSNHSLFFQDAYSAQ</sequence>
<accession>A0A3S3PH73</accession>
<dbReference type="OrthoDB" id="409543at2759"/>
<dbReference type="InterPro" id="IPR007577">
    <property type="entry name" value="GlycoTrfase_DXD_sugar-bd_CS"/>
</dbReference>
<gene>
    <name evidence="3" type="ORF">CKAN_01964700</name>
</gene>
<dbReference type="STRING" id="337451.A0A3S3PH73"/>
<dbReference type="AlphaFoldDB" id="A0A3S3PH73"/>
<evidence type="ECO:0000259" key="2">
    <source>
        <dbReference type="Pfam" id="PF04572"/>
    </source>
</evidence>
<keyword evidence="4" id="KW-1185">Reference proteome</keyword>
<dbReference type="GO" id="GO:0016757">
    <property type="term" value="F:glycosyltransferase activity"/>
    <property type="evidence" value="ECO:0007669"/>
    <property type="project" value="UniProtKB-KW"/>
</dbReference>
<keyword evidence="1" id="KW-1133">Transmembrane helix</keyword>
<dbReference type="EMBL" id="QPKB01000008">
    <property type="protein sequence ID" value="RWR90549.1"/>
    <property type="molecule type" value="Genomic_DNA"/>
</dbReference>
<dbReference type="Pfam" id="PF04488">
    <property type="entry name" value="Gly_transf_sug"/>
    <property type="match status" value="1"/>
</dbReference>
<evidence type="ECO:0000313" key="3">
    <source>
        <dbReference type="EMBL" id="RWR90549.1"/>
    </source>
</evidence>
<dbReference type="InterPro" id="IPR007652">
    <property type="entry name" value="A1-4-GlycosylTfrase_dom"/>
</dbReference>
<name>A0A3S3PH73_9MAGN</name>